<evidence type="ECO:0000256" key="1">
    <source>
        <dbReference type="ARBA" id="ARBA00022723"/>
    </source>
</evidence>
<keyword evidence="1" id="KW-0479">Metal-binding</keyword>
<dbReference type="AlphaFoldDB" id="A0A0P7B2Q3"/>
<evidence type="ECO:0000313" key="7">
    <source>
        <dbReference type="Proteomes" id="UP000050424"/>
    </source>
</evidence>
<dbReference type="PROSITE" id="PS50865">
    <property type="entry name" value="ZF_MYND_2"/>
    <property type="match status" value="1"/>
</dbReference>
<gene>
    <name evidence="6" type="ORF">AK830_g11652</name>
</gene>
<protein>
    <recommendedName>
        <fullName evidence="5">MYND-type domain-containing protein</fullName>
    </recommendedName>
</protein>
<evidence type="ECO:0000259" key="5">
    <source>
        <dbReference type="PROSITE" id="PS50865"/>
    </source>
</evidence>
<dbReference type="Pfam" id="PF14737">
    <property type="entry name" value="DUF4470"/>
    <property type="match status" value="1"/>
</dbReference>
<dbReference type="PROSITE" id="PS01360">
    <property type="entry name" value="ZF_MYND_1"/>
    <property type="match status" value="1"/>
</dbReference>
<evidence type="ECO:0000256" key="2">
    <source>
        <dbReference type="ARBA" id="ARBA00022771"/>
    </source>
</evidence>
<keyword evidence="7" id="KW-1185">Reference proteome</keyword>
<reference evidence="6 7" key="1">
    <citation type="submission" date="2015-09" db="EMBL/GenBank/DDBJ databases">
        <title>Draft genome of a European isolate of the apple canker pathogen Neonectria ditissima.</title>
        <authorList>
            <person name="Gomez-Cortecero A."/>
            <person name="Harrison R.J."/>
            <person name="Armitage A.D."/>
        </authorList>
    </citation>
    <scope>NUCLEOTIDE SEQUENCE [LARGE SCALE GENOMIC DNA]</scope>
    <source>
        <strain evidence="6 7">R09/05</strain>
    </source>
</reference>
<dbReference type="OrthoDB" id="5282002at2759"/>
<dbReference type="STRING" id="78410.A0A0P7B2Q3"/>
<dbReference type="EMBL" id="LKCW01000289">
    <property type="protein sequence ID" value="KPM34923.1"/>
    <property type="molecule type" value="Genomic_DNA"/>
</dbReference>
<evidence type="ECO:0000313" key="6">
    <source>
        <dbReference type="EMBL" id="KPM34923.1"/>
    </source>
</evidence>
<feature type="domain" description="MYND-type" evidence="5">
    <location>
        <begin position="9"/>
        <end position="45"/>
    </location>
</feature>
<dbReference type="Proteomes" id="UP000050424">
    <property type="component" value="Unassembled WGS sequence"/>
</dbReference>
<keyword evidence="3" id="KW-0862">Zinc</keyword>
<proteinExistence type="predicted"/>
<accession>A0A0P7B2Q3</accession>
<evidence type="ECO:0000256" key="3">
    <source>
        <dbReference type="ARBA" id="ARBA00022833"/>
    </source>
</evidence>
<dbReference type="InterPro" id="IPR002893">
    <property type="entry name" value="Znf_MYND"/>
</dbReference>
<keyword evidence="2 4" id="KW-0863">Zinc-finger</keyword>
<comment type="caution">
    <text evidence="6">The sequence shown here is derived from an EMBL/GenBank/DDBJ whole genome shotgun (WGS) entry which is preliminary data.</text>
</comment>
<sequence length="547" mass="62591">MMTTPEFICVNCGKTGTYSCKNCLLVVYCGAACQKAHWPRHKDDCRSLLGKKAWKPSWVLEKRTPAFVRPGIGEQFGGKKYLWGNVPALDILQLESNEGHGYTGDLRILFAASGDFRNLVKTIAQLPGTYNGSIDAVLNDHDIDIVARNVIFLLTALVIDNAEEAVDSIIHIWYSAFIRKSDICLIQQRIRPLIETVCKKIEDKAPGSLQAKTWTFGQRSLRVVLEKSSWDQLLSFFDVPLGFTAERAREVRASVTMADSRKDYRDRHLCCQQAKHRIAINKFYEEGILLPFGSSRHDFREPNPTFFQSADCWPMKDNADPFSGWSSKEVAETSSGPATADMYGKLFYHIREILQSFLDRVPKLKIKFELFNLDAVSNISDGGYLGIHRTLYTMVPLLQTPLENPHATLITLFMNAVDETLTDHDRMRDMTLNSQVTQRLLTFLPPSRRDIPINDPELIKFNLGREIVSTYDDIFNRYRDKLKFHEVAEYLGAAMKEEHTIIEKWPYRMKLRPGQPGAQEEFDRILSEGMTGKERYVEWKRIDIGTL</sequence>
<dbReference type="SUPFAM" id="SSF144232">
    <property type="entry name" value="HIT/MYND zinc finger-like"/>
    <property type="match status" value="1"/>
</dbReference>
<dbReference type="Pfam" id="PF01753">
    <property type="entry name" value="zf-MYND"/>
    <property type="match status" value="1"/>
</dbReference>
<organism evidence="6 7">
    <name type="scientific">Neonectria ditissima</name>
    <dbReference type="NCBI Taxonomy" id="78410"/>
    <lineage>
        <taxon>Eukaryota</taxon>
        <taxon>Fungi</taxon>
        <taxon>Dikarya</taxon>
        <taxon>Ascomycota</taxon>
        <taxon>Pezizomycotina</taxon>
        <taxon>Sordariomycetes</taxon>
        <taxon>Hypocreomycetidae</taxon>
        <taxon>Hypocreales</taxon>
        <taxon>Nectriaceae</taxon>
        <taxon>Neonectria</taxon>
    </lineage>
</organism>
<dbReference type="GO" id="GO:0008270">
    <property type="term" value="F:zinc ion binding"/>
    <property type="evidence" value="ECO:0007669"/>
    <property type="project" value="UniProtKB-KW"/>
</dbReference>
<dbReference type="InterPro" id="IPR027974">
    <property type="entry name" value="DUF4470"/>
</dbReference>
<evidence type="ECO:0000256" key="4">
    <source>
        <dbReference type="PROSITE-ProRule" id="PRU00134"/>
    </source>
</evidence>
<dbReference type="Gene3D" id="6.10.140.2220">
    <property type="match status" value="1"/>
</dbReference>
<name>A0A0P7B2Q3_9HYPO</name>